<evidence type="ECO:0000313" key="2">
    <source>
        <dbReference type="EMBL" id="MCZ0857465.1"/>
    </source>
</evidence>
<evidence type="ECO:0000256" key="1">
    <source>
        <dbReference type="SAM" id="MobiDB-lite"/>
    </source>
</evidence>
<gene>
    <name evidence="2" type="ORF">OHJ16_05340</name>
</gene>
<keyword evidence="3" id="KW-1185">Reference proteome</keyword>
<reference evidence="2" key="1">
    <citation type="submission" date="2022-10" db="EMBL/GenBank/DDBJ databases">
        <title>Genome sequence of Actinomyces israelii ATCC 10048.</title>
        <authorList>
            <person name="Watt R.M."/>
            <person name="Tong W.M."/>
        </authorList>
    </citation>
    <scope>NUCLEOTIDE SEQUENCE</scope>
    <source>
        <strain evidence="2">ATCC 10048</strain>
    </source>
</reference>
<sequence>MLVSARSARSWGGAGRSYVKDATATGEGAAPDPVRPEPQTDCYAGTWVRSASADSWTHGSSELRVRRLTTGTESGSLRRGTFAVDASRL</sequence>
<organism evidence="2 3">
    <name type="scientific">Actinomyces israelii</name>
    <dbReference type="NCBI Taxonomy" id="1659"/>
    <lineage>
        <taxon>Bacteria</taxon>
        <taxon>Bacillati</taxon>
        <taxon>Actinomycetota</taxon>
        <taxon>Actinomycetes</taxon>
        <taxon>Actinomycetales</taxon>
        <taxon>Actinomycetaceae</taxon>
        <taxon>Actinomyces</taxon>
    </lineage>
</organism>
<accession>A0ABT4I6W3</accession>
<proteinExistence type="predicted"/>
<dbReference type="RefSeq" id="WP_268917045.1">
    <property type="nucleotide sequence ID" value="NZ_JAPTMY010000008.1"/>
</dbReference>
<name>A0ABT4I6W3_9ACTO</name>
<comment type="caution">
    <text evidence="2">The sequence shown here is derived from an EMBL/GenBank/DDBJ whole genome shotgun (WGS) entry which is preliminary data.</text>
</comment>
<protein>
    <submittedName>
        <fullName evidence="2">Uncharacterized protein</fullName>
    </submittedName>
</protein>
<feature type="region of interest" description="Disordered" evidence="1">
    <location>
        <begin position="1"/>
        <end position="39"/>
    </location>
</feature>
<evidence type="ECO:0000313" key="3">
    <source>
        <dbReference type="Proteomes" id="UP001072034"/>
    </source>
</evidence>
<dbReference type="EMBL" id="JAPTMY010000008">
    <property type="protein sequence ID" value="MCZ0857465.1"/>
    <property type="molecule type" value="Genomic_DNA"/>
</dbReference>
<dbReference type="Proteomes" id="UP001072034">
    <property type="component" value="Unassembled WGS sequence"/>
</dbReference>